<organism evidence="2">
    <name type="scientific">Oryza brachyantha</name>
    <name type="common">malo sina</name>
    <dbReference type="NCBI Taxonomy" id="4533"/>
    <lineage>
        <taxon>Eukaryota</taxon>
        <taxon>Viridiplantae</taxon>
        <taxon>Streptophyta</taxon>
        <taxon>Embryophyta</taxon>
        <taxon>Tracheophyta</taxon>
        <taxon>Spermatophyta</taxon>
        <taxon>Magnoliopsida</taxon>
        <taxon>Liliopsida</taxon>
        <taxon>Poales</taxon>
        <taxon>Poaceae</taxon>
        <taxon>BOP clade</taxon>
        <taxon>Oryzoideae</taxon>
        <taxon>Oryzeae</taxon>
        <taxon>Oryzinae</taxon>
        <taxon>Oryza</taxon>
    </lineage>
</organism>
<evidence type="ECO:0000313" key="2">
    <source>
        <dbReference type="EnsemblPlants" id="OB11G14170.1"/>
    </source>
</evidence>
<keyword evidence="1" id="KW-1133">Transmembrane helix</keyword>
<reference evidence="2" key="1">
    <citation type="journal article" date="2013" name="Nat. Commun.">
        <title>Whole-genome sequencing of Oryza brachyantha reveals mechanisms underlying Oryza genome evolution.</title>
        <authorList>
            <person name="Chen J."/>
            <person name="Huang Q."/>
            <person name="Gao D."/>
            <person name="Wang J."/>
            <person name="Lang Y."/>
            <person name="Liu T."/>
            <person name="Li B."/>
            <person name="Bai Z."/>
            <person name="Luis Goicoechea J."/>
            <person name="Liang C."/>
            <person name="Chen C."/>
            <person name="Zhang W."/>
            <person name="Sun S."/>
            <person name="Liao Y."/>
            <person name="Zhang X."/>
            <person name="Yang L."/>
            <person name="Song C."/>
            <person name="Wang M."/>
            <person name="Shi J."/>
            <person name="Liu G."/>
            <person name="Liu J."/>
            <person name="Zhou H."/>
            <person name="Zhou W."/>
            <person name="Yu Q."/>
            <person name="An N."/>
            <person name="Chen Y."/>
            <person name="Cai Q."/>
            <person name="Wang B."/>
            <person name="Liu B."/>
            <person name="Min J."/>
            <person name="Huang Y."/>
            <person name="Wu H."/>
            <person name="Li Z."/>
            <person name="Zhang Y."/>
            <person name="Yin Y."/>
            <person name="Song W."/>
            <person name="Jiang J."/>
            <person name="Jackson S.A."/>
            <person name="Wing R.A."/>
            <person name="Wang J."/>
            <person name="Chen M."/>
        </authorList>
    </citation>
    <scope>NUCLEOTIDE SEQUENCE [LARGE SCALE GENOMIC DNA]</scope>
    <source>
        <strain evidence="2">cv. IRGC 101232</strain>
    </source>
</reference>
<proteinExistence type="predicted"/>
<keyword evidence="3" id="KW-1185">Reference proteome</keyword>
<name>J3N6I1_ORYBR</name>
<keyword evidence="1" id="KW-0812">Transmembrane</keyword>
<reference evidence="2" key="2">
    <citation type="submission" date="2013-04" db="UniProtKB">
        <authorList>
            <consortium name="EnsemblPlants"/>
        </authorList>
    </citation>
    <scope>IDENTIFICATION</scope>
</reference>
<dbReference type="Gramene" id="OB11G14170.1">
    <property type="protein sequence ID" value="OB11G14170.1"/>
    <property type="gene ID" value="OB11G14170"/>
</dbReference>
<dbReference type="AlphaFoldDB" id="J3N6I1"/>
<evidence type="ECO:0000313" key="3">
    <source>
        <dbReference type="Proteomes" id="UP000006038"/>
    </source>
</evidence>
<dbReference type="HOGENOM" id="CLU_2645314_0_0_1"/>
<dbReference type="Proteomes" id="UP000006038">
    <property type="component" value="Chromosome 11"/>
</dbReference>
<feature type="transmembrane region" description="Helical" evidence="1">
    <location>
        <begin position="14"/>
        <end position="36"/>
    </location>
</feature>
<accession>J3N6I1</accession>
<sequence length="77" mass="8648">MHIRVCTMTPSPCFAIWCRLVLCPMGSPCLVLLAYGMEIHAIIFKMSFDGLVDAVVGMRFLTCTQDDGKLTMQRYSL</sequence>
<dbReference type="EnsemblPlants" id="OB11G14170.1">
    <property type="protein sequence ID" value="OB11G14170.1"/>
    <property type="gene ID" value="OB11G14170"/>
</dbReference>
<evidence type="ECO:0000256" key="1">
    <source>
        <dbReference type="SAM" id="Phobius"/>
    </source>
</evidence>
<keyword evidence="1" id="KW-0472">Membrane</keyword>
<protein>
    <submittedName>
        <fullName evidence="2">Uncharacterized protein</fullName>
    </submittedName>
</protein>